<organism evidence="3 4">
    <name type="scientific">Kibdelosporangium aridum</name>
    <dbReference type="NCBI Taxonomy" id="2030"/>
    <lineage>
        <taxon>Bacteria</taxon>
        <taxon>Bacillati</taxon>
        <taxon>Actinomycetota</taxon>
        <taxon>Actinomycetes</taxon>
        <taxon>Pseudonocardiales</taxon>
        <taxon>Pseudonocardiaceae</taxon>
        <taxon>Kibdelosporangium</taxon>
    </lineage>
</organism>
<dbReference type="InterPro" id="IPR038765">
    <property type="entry name" value="Papain-like_cys_pep_sf"/>
</dbReference>
<evidence type="ECO:0000256" key="2">
    <source>
        <dbReference type="RuleBase" id="RU003452"/>
    </source>
</evidence>
<reference evidence="3 4" key="1">
    <citation type="submission" date="2017-04" db="EMBL/GenBank/DDBJ databases">
        <authorList>
            <person name="Afonso C.L."/>
            <person name="Miller P.J."/>
            <person name="Scott M.A."/>
            <person name="Spackman E."/>
            <person name="Goraichik I."/>
            <person name="Dimitrov K.M."/>
            <person name="Suarez D.L."/>
            <person name="Swayne D.E."/>
        </authorList>
    </citation>
    <scope>NUCLEOTIDE SEQUENCE [LARGE SCALE GENOMIC DNA]</scope>
    <source>
        <strain evidence="3 4">DSM 43828</strain>
    </source>
</reference>
<accession>A0A1W2FP10</accession>
<dbReference type="AlphaFoldDB" id="A0A1W2FP10"/>
<keyword evidence="4" id="KW-1185">Reference proteome</keyword>
<dbReference type="EMBL" id="FWXV01000009">
    <property type="protein sequence ID" value="SMD23504.1"/>
    <property type="molecule type" value="Genomic_DNA"/>
</dbReference>
<evidence type="ECO:0000313" key="3">
    <source>
        <dbReference type="EMBL" id="SMD23504.1"/>
    </source>
</evidence>
<dbReference type="InterPro" id="IPR001447">
    <property type="entry name" value="Arylamine_N-AcTrfase"/>
</dbReference>
<comment type="similarity">
    <text evidence="1 2">Belongs to the arylamine N-acetyltransferase family.</text>
</comment>
<gene>
    <name evidence="3" type="ORF">SAMN05661093_08032</name>
</gene>
<dbReference type="RefSeq" id="WP_200825902.1">
    <property type="nucleotide sequence ID" value="NZ_FWXV01000009.1"/>
</dbReference>
<keyword evidence="3" id="KW-0808">Transferase</keyword>
<dbReference type="PANTHER" id="PTHR11786:SF0">
    <property type="entry name" value="ARYLAMINE N-ACETYLTRANSFERASE 4-RELATED"/>
    <property type="match status" value="1"/>
</dbReference>
<dbReference type="GO" id="GO:0016407">
    <property type="term" value="F:acetyltransferase activity"/>
    <property type="evidence" value="ECO:0007669"/>
    <property type="project" value="InterPro"/>
</dbReference>
<dbReference type="Proteomes" id="UP000192674">
    <property type="component" value="Unassembled WGS sequence"/>
</dbReference>
<proteinExistence type="inferred from homology"/>
<evidence type="ECO:0000256" key="1">
    <source>
        <dbReference type="ARBA" id="ARBA00006547"/>
    </source>
</evidence>
<dbReference type="Gene3D" id="2.40.128.150">
    <property type="entry name" value="Cysteine proteinases"/>
    <property type="match status" value="1"/>
</dbReference>
<dbReference type="PRINTS" id="PR01543">
    <property type="entry name" value="ANATRNSFRASE"/>
</dbReference>
<evidence type="ECO:0000313" key="4">
    <source>
        <dbReference type="Proteomes" id="UP000192674"/>
    </source>
</evidence>
<dbReference type="SUPFAM" id="SSF54001">
    <property type="entry name" value="Cysteine proteinases"/>
    <property type="match status" value="1"/>
</dbReference>
<name>A0A1W2FP10_KIBAR</name>
<dbReference type="Gene3D" id="3.30.2140.10">
    <property type="entry name" value="Arylamine N-acetyltransferase"/>
    <property type="match status" value="1"/>
</dbReference>
<dbReference type="PANTHER" id="PTHR11786">
    <property type="entry name" value="N-HYDROXYARYLAMINE O-ACETYLTRANSFERASE"/>
    <property type="match status" value="1"/>
</dbReference>
<sequence length="261" mass="29325">MTWGAEELDLDAYLRRIGVTEPTLKSVHAGHVASIPFENIEVVLGDIPKLDIPSLQAKMVDRDRGGYCFEHNLLYAAALDRLGIPVQRLLARPRIGGGPPRPRTHMMAVAEVDGRQWLTDVGWGGGGLLEPMPFEEGTMQQGAWTYRLTRVEEQWVLQSLTDGKWVDYYGFTTERQYPVDYEVGNIYTATAPTSHFVGRLVVQRTGPEFRQALVGNELVKARPSGEIEKRTLTTDEVMDVLPGTFGIELTDTERDQLRDRI</sequence>
<dbReference type="Pfam" id="PF00797">
    <property type="entry name" value="Acetyltransf_2"/>
    <property type="match status" value="1"/>
</dbReference>
<protein>
    <submittedName>
        <fullName evidence="3">N-hydroxyarylamine O-acetyltransferase</fullName>
    </submittedName>
</protein>